<comment type="caution">
    <text evidence="1">The sequence shown here is derived from an EMBL/GenBank/DDBJ whole genome shotgun (WGS) entry which is preliminary data.</text>
</comment>
<name>A0A423W1Z3_CYTCH</name>
<accession>A0A423W1Z3</accession>
<dbReference type="Proteomes" id="UP000284375">
    <property type="component" value="Unassembled WGS sequence"/>
</dbReference>
<evidence type="ECO:0000313" key="1">
    <source>
        <dbReference type="EMBL" id="ROV97315.1"/>
    </source>
</evidence>
<proteinExistence type="predicted"/>
<gene>
    <name evidence="1" type="ORF">VSDG_04760</name>
</gene>
<dbReference type="EMBL" id="LJZO01000017">
    <property type="protein sequence ID" value="ROV97315.1"/>
    <property type="molecule type" value="Genomic_DNA"/>
</dbReference>
<dbReference type="STRING" id="252740.A0A423W1Z3"/>
<protein>
    <submittedName>
        <fullName evidence="1">Uncharacterized protein</fullName>
    </submittedName>
</protein>
<sequence>MDHQEFESIIREAFGRVVAAYAAATDQKVDQDLFVNTLYEYWSTSEVPKEMFYNMSIFSRTQKALIRLFENPHSKLQVPLPTLILRWSHNQSCLWPFRELIAKHHIHYRDKDAIRKTLPQWDELFRETFAKCVRIPEFDIWDFITPNIGNNAIVNILDAHLSIRRIIAKPLEVELDKAEVQARIANGCVVPDGTAPEGQGPIGTATTSTADPHYYHVCPYCTSRDTNRREDALSDHMARIHHVYRDTDYFLKNCRNNAHLRRMKVSVLMTVIKQERAMLNALRAHLRAVKCTLATIEKKAPAANTDPVMDVEGEDLYVLKKDPVTKQMTLRVPKNKVQLAKILEKEREVYITRDLEKETRRNMRRAWKKATKHGRGLYDWTAI</sequence>
<keyword evidence="2" id="KW-1185">Reference proteome</keyword>
<organism evidence="1 2">
    <name type="scientific">Cytospora chrysosperma</name>
    <name type="common">Cytospora canker fungus</name>
    <name type="synonym">Sphaeria chrysosperma</name>
    <dbReference type="NCBI Taxonomy" id="252740"/>
    <lineage>
        <taxon>Eukaryota</taxon>
        <taxon>Fungi</taxon>
        <taxon>Dikarya</taxon>
        <taxon>Ascomycota</taxon>
        <taxon>Pezizomycotina</taxon>
        <taxon>Sordariomycetes</taxon>
        <taxon>Sordariomycetidae</taxon>
        <taxon>Diaporthales</taxon>
        <taxon>Cytosporaceae</taxon>
        <taxon>Cytospora</taxon>
    </lineage>
</organism>
<dbReference type="AlphaFoldDB" id="A0A423W1Z3"/>
<evidence type="ECO:0000313" key="2">
    <source>
        <dbReference type="Proteomes" id="UP000284375"/>
    </source>
</evidence>
<reference evidence="1 2" key="1">
    <citation type="submission" date="2015-09" db="EMBL/GenBank/DDBJ databases">
        <title>Host preference determinants of Valsa canker pathogens revealed by comparative genomics.</title>
        <authorList>
            <person name="Yin Z."/>
            <person name="Huang L."/>
        </authorList>
    </citation>
    <scope>NUCLEOTIDE SEQUENCE [LARGE SCALE GENOMIC DNA]</scope>
    <source>
        <strain evidence="1 2">YSFL</strain>
    </source>
</reference>